<dbReference type="OrthoDB" id="4266042at2"/>
<dbReference type="PANTHER" id="PTHR44688:SF16">
    <property type="entry name" value="DNA-BINDING TRANSCRIPTIONAL ACTIVATOR DEVR_DOSR"/>
    <property type="match status" value="1"/>
</dbReference>
<evidence type="ECO:0000259" key="4">
    <source>
        <dbReference type="PROSITE" id="PS50043"/>
    </source>
</evidence>
<evidence type="ECO:0000256" key="2">
    <source>
        <dbReference type="ARBA" id="ARBA00023125"/>
    </source>
</evidence>
<keyword evidence="1" id="KW-0805">Transcription regulation</keyword>
<protein>
    <submittedName>
        <fullName evidence="5">Regulatory LuxR family protein</fullName>
    </submittedName>
</protein>
<accession>A0A660L7C5</accession>
<proteinExistence type="predicted"/>
<evidence type="ECO:0000313" key="5">
    <source>
        <dbReference type="EMBL" id="RKQ90922.1"/>
    </source>
</evidence>
<dbReference type="GO" id="GO:0006355">
    <property type="term" value="P:regulation of DNA-templated transcription"/>
    <property type="evidence" value="ECO:0007669"/>
    <property type="project" value="InterPro"/>
</dbReference>
<sequence length="123" mass="13547">MTGDATSCRRRVKRRKVMRPLQLADPPMDPYLRLVSDPSRTGSVPAVMPIVDATIRVLSAREFEVVRLVAEGLTDAEIAGVIGITERTARAHVAAARSKLQARSRTHLAVLALRQRLIPLDID</sequence>
<dbReference type="EMBL" id="RBIL01000001">
    <property type="protein sequence ID" value="RKQ90922.1"/>
    <property type="molecule type" value="Genomic_DNA"/>
</dbReference>
<name>A0A660L7C5_9ACTN</name>
<dbReference type="SUPFAM" id="SSF46894">
    <property type="entry name" value="C-terminal effector domain of the bipartite response regulators"/>
    <property type="match status" value="1"/>
</dbReference>
<dbReference type="InterPro" id="IPR036388">
    <property type="entry name" value="WH-like_DNA-bd_sf"/>
</dbReference>
<dbReference type="Pfam" id="PF00196">
    <property type="entry name" value="GerE"/>
    <property type="match status" value="1"/>
</dbReference>
<dbReference type="AlphaFoldDB" id="A0A660L7C5"/>
<organism evidence="5 6">
    <name type="scientific">Solirubrobacter pauli</name>
    <dbReference type="NCBI Taxonomy" id="166793"/>
    <lineage>
        <taxon>Bacteria</taxon>
        <taxon>Bacillati</taxon>
        <taxon>Actinomycetota</taxon>
        <taxon>Thermoleophilia</taxon>
        <taxon>Solirubrobacterales</taxon>
        <taxon>Solirubrobacteraceae</taxon>
        <taxon>Solirubrobacter</taxon>
    </lineage>
</organism>
<dbReference type="SMART" id="SM00421">
    <property type="entry name" value="HTH_LUXR"/>
    <property type="match status" value="1"/>
</dbReference>
<keyword evidence="3" id="KW-0804">Transcription</keyword>
<reference evidence="5 6" key="1">
    <citation type="submission" date="2018-10" db="EMBL/GenBank/DDBJ databases">
        <title>Genomic Encyclopedia of Archaeal and Bacterial Type Strains, Phase II (KMG-II): from individual species to whole genera.</title>
        <authorList>
            <person name="Goeker M."/>
        </authorList>
    </citation>
    <scope>NUCLEOTIDE SEQUENCE [LARGE SCALE GENOMIC DNA]</scope>
    <source>
        <strain evidence="5 6">DSM 14954</strain>
    </source>
</reference>
<dbReference type="InterPro" id="IPR000792">
    <property type="entry name" value="Tscrpt_reg_LuxR_C"/>
</dbReference>
<dbReference type="Proteomes" id="UP000278962">
    <property type="component" value="Unassembled WGS sequence"/>
</dbReference>
<dbReference type="PANTHER" id="PTHR44688">
    <property type="entry name" value="DNA-BINDING TRANSCRIPTIONAL ACTIVATOR DEVR_DOSR"/>
    <property type="match status" value="1"/>
</dbReference>
<evidence type="ECO:0000313" key="6">
    <source>
        <dbReference type="Proteomes" id="UP000278962"/>
    </source>
</evidence>
<dbReference type="PROSITE" id="PS50043">
    <property type="entry name" value="HTH_LUXR_2"/>
    <property type="match status" value="1"/>
</dbReference>
<dbReference type="PRINTS" id="PR00038">
    <property type="entry name" value="HTHLUXR"/>
</dbReference>
<evidence type="ECO:0000256" key="3">
    <source>
        <dbReference type="ARBA" id="ARBA00023163"/>
    </source>
</evidence>
<gene>
    <name evidence="5" type="ORF">C8N24_0737</name>
</gene>
<dbReference type="GO" id="GO:0003677">
    <property type="term" value="F:DNA binding"/>
    <property type="evidence" value="ECO:0007669"/>
    <property type="project" value="UniProtKB-KW"/>
</dbReference>
<evidence type="ECO:0000256" key="1">
    <source>
        <dbReference type="ARBA" id="ARBA00023015"/>
    </source>
</evidence>
<keyword evidence="6" id="KW-1185">Reference proteome</keyword>
<keyword evidence="2" id="KW-0238">DNA-binding</keyword>
<feature type="domain" description="HTH luxR-type" evidence="4">
    <location>
        <begin position="51"/>
        <end position="116"/>
    </location>
</feature>
<comment type="caution">
    <text evidence="5">The sequence shown here is derived from an EMBL/GenBank/DDBJ whole genome shotgun (WGS) entry which is preliminary data.</text>
</comment>
<dbReference type="InterPro" id="IPR016032">
    <property type="entry name" value="Sig_transdc_resp-reg_C-effctor"/>
</dbReference>
<dbReference type="CDD" id="cd06170">
    <property type="entry name" value="LuxR_C_like"/>
    <property type="match status" value="1"/>
</dbReference>
<dbReference type="Gene3D" id="1.10.10.10">
    <property type="entry name" value="Winged helix-like DNA-binding domain superfamily/Winged helix DNA-binding domain"/>
    <property type="match status" value="1"/>
</dbReference>